<organism evidence="2 3">
    <name type="scientific">Parasitella parasitica</name>
    <dbReference type="NCBI Taxonomy" id="35722"/>
    <lineage>
        <taxon>Eukaryota</taxon>
        <taxon>Fungi</taxon>
        <taxon>Fungi incertae sedis</taxon>
        <taxon>Mucoromycota</taxon>
        <taxon>Mucoromycotina</taxon>
        <taxon>Mucoromycetes</taxon>
        <taxon>Mucorales</taxon>
        <taxon>Mucorineae</taxon>
        <taxon>Mucoraceae</taxon>
        <taxon>Parasitella</taxon>
    </lineage>
</organism>
<name>A0A0B7NU39_9FUNG</name>
<keyword evidence="3" id="KW-1185">Reference proteome</keyword>
<evidence type="ECO:0000256" key="1">
    <source>
        <dbReference type="SAM" id="MobiDB-lite"/>
    </source>
</evidence>
<protein>
    <submittedName>
        <fullName evidence="2">Uncharacterized protein</fullName>
    </submittedName>
</protein>
<accession>A0A0B7NU39</accession>
<proteinExistence type="predicted"/>
<gene>
    <name evidence="2" type="primary">PARPA_13332.1 scaffold 46779</name>
</gene>
<dbReference type="Proteomes" id="UP000054107">
    <property type="component" value="Unassembled WGS sequence"/>
</dbReference>
<evidence type="ECO:0000313" key="2">
    <source>
        <dbReference type="EMBL" id="CEP19020.1"/>
    </source>
</evidence>
<dbReference type="EMBL" id="LN734001">
    <property type="protein sequence ID" value="CEP19020.1"/>
    <property type="molecule type" value="Genomic_DNA"/>
</dbReference>
<feature type="compositionally biased region" description="Polar residues" evidence="1">
    <location>
        <begin position="149"/>
        <end position="174"/>
    </location>
</feature>
<feature type="region of interest" description="Disordered" evidence="1">
    <location>
        <begin position="149"/>
        <end position="196"/>
    </location>
</feature>
<evidence type="ECO:0000313" key="3">
    <source>
        <dbReference type="Proteomes" id="UP000054107"/>
    </source>
</evidence>
<reference evidence="2 3" key="1">
    <citation type="submission" date="2014-09" db="EMBL/GenBank/DDBJ databases">
        <authorList>
            <person name="Ellenberger Sabrina"/>
        </authorList>
    </citation>
    <scope>NUCLEOTIDE SEQUENCE [LARGE SCALE GENOMIC DNA]</scope>
    <source>
        <strain evidence="2 3">CBS 412.66</strain>
    </source>
</reference>
<dbReference type="AlphaFoldDB" id="A0A0B7NU39"/>
<sequence length="256" mass="28594">MQQQSEEHQQNITAPSTTNKNRGFLSWILTNNKKLSPPFISSARHTNLIKNSGLAFDDHHLKAKVEVPDDIDAVKSYECTEFACTTIANSVTEISTLTTVISSSETIANPQPDQQQSQLYTISHGREEEREEEPTTLFEYNHKAYSATQHSPSINVMDNKTSNSTSLTRSATWQPSSSSLPPPPPVPPHGTLFPLSSATEDMIPTRRTSRNYSDNPEIQAKLSAVLNSQKTLYLSNMIQSNPNMYRRSTTPKSRKL</sequence>
<dbReference type="OrthoDB" id="2275573at2759"/>